<dbReference type="CDD" id="cd00719">
    <property type="entry name" value="GIY-YIG_SF"/>
    <property type="match status" value="1"/>
</dbReference>
<dbReference type="Pfam" id="PF20148">
    <property type="entry name" value="DUF6531"/>
    <property type="match status" value="1"/>
</dbReference>
<dbReference type="NCBIfam" id="TIGR03696">
    <property type="entry name" value="Rhs_assc_core"/>
    <property type="match status" value="1"/>
</dbReference>
<dbReference type="RefSeq" id="WP_062608214.1">
    <property type="nucleotide sequence ID" value="NZ_FCOX02000026.1"/>
</dbReference>
<keyword evidence="5" id="KW-1185">Reference proteome</keyword>
<evidence type="ECO:0000259" key="2">
    <source>
        <dbReference type="Pfam" id="PF20148"/>
    </source>
</evidence>
<dbReference type="EMBL" id="FCOX02000026">
    <property type="protein sequence ID" value="SAK88362.1"/>
    <property type="molecule type" value="Genomic_DNA"/>
</dbReference>
<comment type="caution">
    <text evidence="4">The sequence shown here is derived from an EMBL/GenBank/DDBJ whole genome shotgun (WGS) entry which is preliminary data.</text>
</comment>
<dbReference type="PANTHER" id="PTHR32305:SF15">
    <property type="entry name" value="PROTEIN RHSA-RELATED"/>
    <property type="match status" value="1"/>
</dbReference>
<organism evidence="4 5">
    <name type="scientific">Caballeronia calidae</name>
    <dbReference type="NCBI Taxonomy" id="1777139"/>
    <lineage>
        <taxon>Bacteria</taxon>
        <taxon>Pseudomonadati</taxon>
        <taxon>Pseudomonadota</taxon>
        <taxon>Betaproteobacteria</taxon>
        <taxon>Burkholderiales</taxon>
        <taxon>Burkholderiaceae</taxon>
        <taxon>Caballeronia</taxon>
    </lineage>
</organism>
<dbReference type="InterPro" id="IPR050708">
    <property type="entry name" value="T6SS_VgrG/RHS"/>
</dbReference>
<dbReference type="SUPFAM" id="SSF69304">
    <property type="entry name" value="Tricorn protease N-terminal domain"/>
    <property type="match status" value="1"/>
</dbReference>
<dbReference type="CDD" id="cd14740">
    <property type="entry name" value="PAAR_4"/>
    <property type="match status" value="1"/>
</dbReference>
<name>A0A158D138_9BURK</name>
<keyword evidence="1" id="KW-0677">Repeat</keyword>
<evidence type="ECO:0000259" key="3">
    <source>
        <dbReference type="Pfam" id="PF25023"/>
    </source>
</evidence>
<dbReference type="InterPro" id="IPR031325">
    <property type="entry name" value="RHS_repeat"/>
</dbReference>
<reference evidence="4" key="1">
    <citation type="submission" date="2016-01" db="EMBL/GenBank/DDBJ databases">
        <authorList>
            <person name="Peeters C."/>
        </authorList>
    </citation>
    <scope>NUCLEOTIDE SEQUENCE</scope>
    <source>
        <strain evidence="4">LMG 29321</strain>
    </source>
</reference>
<gene>
    <name evidence="4" type="ORF">AWB78_04609</name>
</gene>
<dbReference type="NCBIfam" id="TIGR01643">
    <property type="entry name" value="YD_repeat_2x"/>
    <property type="match status" value="10"/>
</dbReference>
<dbReference type="Pfam" id="PF25023">
    <property type="entry name" value="TEN_YD-shell"/>
    <property type="match status" value="2"/>
</dbReference>
<sequence length="1477" mass="164593">MTMLAVNHLTPVVGIDVHMVIVPPAPSPIPLPHPHVGVVLDLREYVNAAMAAIGSIVFSFVEEQAEAFVQAHEQQIEQVMHSEFVQSGMGAVNAVMNNDAVQAGMSAMNKLGALQNTVNDALGGNVGQGGGGAPIYINGMLRATAGTHTFHVPGLHFPLGASFAATDAKGPSQDSESFMGSRTVLANGDPMSFLALPALSCWCAGMLPMSHNSAHTDRKYMSLPTSVMLPIPAERPVLVGGPPVMNMMAVAAALFKAFRGSKLAKKLFAKFPSGFIKCVIFDAEPVNSITGEVVVQQNDFTVEGRLPLVWDRYYASHDDFAGALGHGWRSPADIRLELVREREQFGAAVYFADHATAFDDLPAQPGWTERVYDRQHGHALFIRDDEIRIRARVGIEYAFALPRQWRERVPSVADGRTFGVPLARLSDLNGNAWHIERRVEPRDGSLSMRFIEHAGDQPTGREVLAGPGSVRGCIGAVVLRDAQGVTHPLATYRQDEQGNLGAVLDAHDVPYSFEYADSHQMVRHTDRNGLSFYYNHTRHDDDVWRVDHAWGDGGLYDYRFEYDLAHLETRFTDSLGHVTVLQYNDQQWPVARIDGLGGVRSYQYDSQGRTIAEVDPSGHIAQWEYDAYGNLLTHRLADRTVVRTEYDADHRPVSIADPEGGEWKQSWDARGNLIAQTTPSGIATAFIYDARGQLRHVTDAAQRTTTLHYDDCGHLSSLSDALGRITRFTHDGRGNLLRRESPGEAPTRYVWDAKDRLVACDLPGGRQVRCEYDREDNLVRYTDEAGQITRFGYYGQGQLQTRTDPDGSITRYHYDTEEQLIGVSNPLGQTWQLRRDAAGRLIEEIDYYGQSRRYAYDAAGHLSRTVDPLGKALAIACDPLGRITRRSADSGAWEEYAYNRRGQLIEARNAHGVVERAYDVDGRITCETQQQDGTLGTVEYVYDAAGELSAQRRELRSSASEAAYRQTLTYGYDALGQVQTLKIGAHEPIRFTHDMAGRLSGLRLSAQLDQLYEYDGAGRLARQTARAAGQRDAQVAYEYDPSGNLVTRSDSRLGVDRYRYDPLGRIVAHTDPAERVRHFVYDAQGDRFRTVREDRDGRELRQADGAHWWLDAAGQLTERQDRELGVQRFEWDEFGRLARFENTSNERWTYRYDALGRRIGKQAAEVRIAGKTHREQGSRTHFLWDGDVMVGEMREAPTCAGQARFYAYHESSFEPLAVQGLERQGDGGAGAQVVETGLFFYENEPNGAPTRLRNEAGEVVWEAHYGVTGGVDHLEARGVEQPIRLQGQYFDRESSLCYNRHRYFDPQTGIFISQDPIGLLGGLNPYEFAPNPFGWIDPNGLVKLTAPGYQVYGLYNIDADGNAVGKPYYIGITNDIDRRTVEHQGTGRLDKDGVKTGLFPFAEDGKMSYGKARGVEQAYIDHYGTYKPSARGKKMSDATRGNRVNSFRKNREDKRGKTFFKNYKAKMKSLKKGCGKG</sequence>
<protein>
    <submittedName>
        <fullName evidence="4">RhsD protein</fullName>
    </submittedName>
</protein>
<feature type="domain" description="Teneurin-like YD-shell" evidence="3">
    <location>
        <begin position="1013"/>
        <end position="1163"/>
    </location>
</feature>
<dbReference type="InterPro" id="IPR045351">
    <property type="entry name" value="DUF6531"/>
</dbReference>
<feature type="domain" description="Teneurin-like YD-shell" evidence="3">
    <location>
        <begin position="601"/>
        <end position="728"/>
    </location>
</feature>
<dbReference type="InterPro" id="IPR022385">
    <property type="entry name" value="Rhs_assc_core"/>
</dbReference>
<dbReference type="OrthoDB" id="5445630at2"/>
<dbReference type="Gene3D" id="2.180.10.10">
    <property type="entry name" value="RHS repeat-associated core"/>
    <property type="match status" value="2"/>
</dbReference>
<dbReference type="Proteomes" id="UP000071859">
    <property type="component" value="Unassembled WGS sequence"/>
</dbReference>
<feature type="domain" description="DUF6531" evidence="2">
    <location>
        <begin position="284"/>
        <end position="347"/>
    </location>
</feature>
<proteinExistence type="predicted"/>
<dbReference type="PANTHER" id="PTHR32305">
    <property type="match status" value="1"/>
</dbReference>
<dbReference type="SUPFAM" id="SSF101898">
    <property type="entry name" value="NHL repeat"/>
    <property type="match status" value="1"/>
</dbReference>
<dbReference type="Pfam" id="PF05593">
    <property type="entry name" value="RHS_repeat"/>
    <property type="match status" value="2"/>
</dbReference>
<evidence type="ECO:0000313" key="5">
    <source>
        <dbReference type="Proteomes" id="UP000071859"/>
    </source>
</evidence>
<evidence type="ECO:0000313" key="4">
    <source>
        <dbReference type="EMBL" id="SAK88362.1"/>
    </source>
</evidence>
<evidence type="ECO:0000256" key="1">
    <source>
        <dbReference type="ARBA" id="ARBA00022737"/>
    </source>
</evidence>
<dbReference type="Gene3D" id="3.90.930.1">
    <property type="match status" value="1"/>
</dbReference>
<accession>A0A158D138</accession>
<dbReference type="InterPro" id="IPR056823">
    <property type="entry name" value="TEN-like_YD-shell"/>
</dbReference>
<dbReference type="InterPro" id="IPR006530">
    <property type="entry name" value="YD"/>
</dbReference>